<dbReference type="PANTHER" id="PTHR47968:SF36">
    <property type="entry name" value="KINESIN HEAVY CHAIN ISOFORM X1"/>
    <property type="match status" value="1"/>
</dbReference>
<keyword evidence="4 8" id="KW-0067">ATP-binding</keyword>
<evidence type="ECO:0000256" key="8">
    <source>
        <dbReference type="PROSITE-ProRule" id="PRU00283"/>
    </source>
</evidence>
<dbReference type="InterPro" id="IPR027640">
    <property type="entry name" value="Kinesin-like_fam"/>
</dbReference>
<dbReference type="RefSeq" id="XP_065650062.1">
    <property type="nucleotide sequence ID" value="XM_065793990.1"/>
</dbReference>
<evidence type="ECO:0000256" key="10">
    <source>
        <dbReference type="SAM" id="MobiDB-lite"/>
    </source>
</evidence>
<dbReference type="PROSITE" id="PS50067">
    <property type="entry name" value="KINESIN_MOTOR_2"/>
    <property type="match status" value="1"/>
</dbReference>
<keyword evidence="7" id="KW-0963">Cytoplasm</keyword>
<dbReference type="SUPFAM" id="SSF52540">
    <property type="entry name" value="P-loop containing nucleoside triphosphate hydrolases"/>
    <property type="match status" value="2"/>
</dbReference>
<accession>A0ABM4BLX2</accession>
<dbReference type="GeneID" id="100213393"/>
<organism evidence="12 13">
    <name type="scientific">Hydra vulgaris</name>
    <name type="common">Hydra</name>
    <name type="synonym">Hydra attenuata</name>
    <dbReference type="NCBI Taxonomy" id="6087"/>
    <lineage>
        <taxon>Eukaryota</taxon>
        <taxon>Metazoa</taxon>
        <taxon>Cnidaria</taxon>
        <taxon>Hydrozoa</taxon>
        <taxon>Hydroidolina</taxon>
        <taxon>Anthoathecata</taxon>
        <taxon>Aplanulata</taxon>
        <taxon>Hydridae</taxon>
        <taxon>Hydra</taxon>
    </lineage>
</organism>
<dbReference type="Pfam" id="PF00225">
    <property type="entry name" value="Kinesin"/>
    <property type="match status" value="2"/>
</dbReference>
<keyword evidence="3 8" id="KW-0547">Nucleotide-binding</keyword>
<dbReference type="Proteomes" id="UP001652625">
    <property type="component" value="Chromosome 03"/>
</dbReference>
<evidence type="ECO:0000256" key="6">
    <source>
        <dbReference type="ARBA" id="ARBA00023175"/>
    </source>
</evidence>
<keyword evidence="5 9" id="KW-0175">Coiled coil</keyword>
<dbReference type="SMART" id="SM00129">
    <property type="entry name" value="KISc"/>
    <property type="match status" value="1"/>
</dbReference>
<keyword evidence="2" id="KW-0493">Microtubule</keyword>
<gene>
    <name evidence="13" type="primary">LOC100213393</name>
</gene>
<keyword evidence="12" id="KW-1185">Reference proteome</keyword>
<keyword evidence="7" id="KW-0206">Cytoskeleton</keyword>
<dbReference type="PANTHER" id="PTHR47968">
    <property type="entry name" value="CENTROMERE PROTEIN E"/>
    <property type="match status" value="1"/>
</dbReference>
<feature type="region of interest" description="Disordered" evidence="10">
    <location>
        <begin position="249"/>
        <end position="281"/>
    </location>
</feature>
<comment type="subcellular location">
    <subcellularLocation>
        <location evidence="1">Cytoplasm</location>
        <location evidence="1">Cytoskeleton</location>
    </subcellularLocation>
</comment>
<evidence type="ECO:0000256" key="5">
    <source>
        <dbReference type="ARBA" id="ARBA00023054"/>
    </source>
</evidence>
<evidence type="ECO:0000256" key="1">
    <source>
        <dbReference type="ARBA" id="ARBA00004245"/>
    </source>
</evidence>
<sequence>METKDLDFKKDHIKVFVRLKSSSWNENQIYNVTDRKLQIIQPNEKNSKKYKFDKILPIDSCNKEVYDSIGRPLLDGVIMGYNAALFAYGQTGSGKTYTLMSKDGFIAHMVCGLFNKIKSDTYNQYKVTFSYFQLYKERFYDLLNPEQKTHSIRENPQEGTYVENVSRIKCESPSEVYTLLNSGHKQLAFAAKKKKRQPNRSHVLCQFFIERKKKNVNFTKEYPEFPIESSSPRFSFEDEADSHLNVEHIPHKNPNLKKRHSIAVSQPTKGPRGTNKSLRPKSDLTFLQNDINLNTFYDPHKARFSLYDNHKLESSSLKRHSLQISGKKLNRSFSSVQNSSQNDVRKMKELANGIMNENVLNIRRSSRIDSSDLTEIESLMLSQESLSSMQSADSVLDDLEWESKSSISDLSKISFQFGSSEIIKEQKENCCNEFKNKKKNVDEDNYFKTKLTIVDLAGSDSLKESEDEKSAETQNINLSLLQLGNVIAALAEDQRTHIPYRNSVLTRLLQDSLGGNCKTSFVLCISTASDDIIETRRTLEFGKRLLKVKLHPQTNTEVEYKMLCHELQEENFKLEEAFNKEKEKMSQHINELLNNKVENVQSDLNIPEIRVEEIKNEYDHKYQKVKEKLKKIKLENIELKNQILESKLNNSNNLQSVIVEGINKSFVQNANINEPYFFKLPLLNEIGTSTEQVETRTTSTEPITLCHTSTDPIFLQDSITNLAVTRDDSTDAKIMCEASCNTKKVVIFSYYTTADVGTSPSKHLKTAVTCNASTDATRVMCNASCNTNDVVVRSTYTTSDIATSPIKHLEVDNNASQTVLSKMSSSNTNSLDGVTSNSRLISEDDVLCRLTNFLLAELISMQLLFSMSDIRLQNGRTQSCSARIRIEHRLKYSKITSSVDENDLLEKNEMNESINENISNINDELYSTSFLKYLKNSKRLSFFKSPDFSNTESQPKFEKRTSQVESILEGITESTWLHDLDNLKNTSFDRLKEISNEILLQKRNVDLEITKFVEEVFHDSKFSTKEGRVSKREVYSELVNKLTQDTVSSCCTIEQLEQILNLVLVDHSLTGCLLALAQHKQNRKMRRLSSFKSTPKPLLDSIVVDECCGYENVFDSLDDDESYGNDIDINTVEVGQSSPSCSPNNSPHTVEKVHKKNSRCDNSFSKEETCTDLVAESPSQKKKGIRRFFCMPSKSTRWSMHNKKFLKKNRIENNLLLDGNDIN</sequence>
<proteinExistence type="inferred from homology"/>
<protein>
    <submittedName>
        <fullName evidence="13">Uncharacterized protein LOC100213393 isoform X4</fullName>
    </submittedName>
</protein>
<feature type="domain" description="Kinesin motor" evidence="11">
    <location>
        <begin position="12"/>
        <end position="548"/>
    </location>
</feature>
<reference evidence="13" key="1">
    <citation type="submission" date="2025-08" db="UniProtKB">
        <authorList>
            <consortium name="RefSeq"/>
        </authorList>
    </citation>
    <scope>IDENTIFICATION</scope>
</reference>
<keyword evidence="6 8" id="KW-0505">Motor protein</keyword>
<comment type="similarity">
    <text evidence="8">Belongs to the TRAFAC class myosin-kinesin ATPase superfamily. Kinesin family.</text>
</comment>
<evidence type="ECO:0000313" key="13">
    <source>
        <dbReference type="RefSeq" id="XP_065650062.1"/>
    </source>
</evidence>
<evidence type="ECO:0000256" key="2">
    <source>
        <dbReference type="ARBA" id="ARBA00022701"/>
    </source>
</evidence>
<dbReference type="InterPro" id="IPR036961">
    <property type="entry name" value="Kinesin_motor_dom_sf"/>
</dbReference>
<evidence type="ECO:0000256" key="7">
    <source>
        <dbReference type="ARBA" id="ARBA00023212"/>
    </source>
</evidence>
<evidence type="ECO:0000256" key="4">
    <source>
        <dbReference type="ARBA" id="ARBA00022840"/>
    </source>
</evidence>
<dbReference type="InterPro" id="IPR001752">
    <property type="entry name" value="Kinesin_motor_dom"/>
</dbReference>
<dbReference type="InterPro" id="IPR027417">
    <property type="entry name" value="P-loop_NTPase"/>
</dbReference>
<feature type="binding site" evidence="8">
    <location>
        <begin position="89"/>
        <end position="96"/>
    </location>
    <ligand>
        <name>ATP</name>
        <dbReference type="ChEBI" id="CHEBI:30616"/>
    </ligand>
</feature>
<evidence type="ECO:0000259" key="11">
    <source>
        <dbReference type="PROSITE" id="PS50067"/>
    </source>
</evidence>
<dbReference type="Gene3D" id="3.40.850.10">
    <property type="entry name" value="Kinesin motor domain"/>
    <property type="match status" value="2"/>
</dbReference>
<feature type="coiled-coil region" evidence="9">
    <location>
        <begin position="564"/>
        <end position="654"/>
    </location>
</feature>
<name>A0ABM4BLX2_HYDVU</name>
<evidence type="ECO:0000256" key="9">
    <source>
        <dbReference type="SAM" id="Coils"/>
    </source>
</evidence>
<evidence type="ECO:0000256" key="3">
    <source>
        <dbReference type="ARBA" id="ARBA00022741"/>
    </source>
</evidence>
<evidence type="ECO:0000313" key="12">
    <source>
        <dbReference type="Proteomes" id="UP001652625"/>
    </source>
</evidence>